<reference evidence="6" key="5">
    <citation type="submission" date="2025-09" db="UniProtKB">
        <authorList>
            <consortium name="Ensembl"/>
        </authorList>
    </citation>
    <scope>IDENTIFICATION</scope>
</reference>
<feature type="domain" description="Roc" evidence="5">
    <location>
        <begin position="213"/>
        <end position="428"/>
    </location>
</feature>
<dbReference type="SMART" id="SM00364">
    <property type="entry name" value="LRR_BAC"/>
    <property type="match status" value="4"/>
</dbReference>
<dbReference type="InterPro" id="IPR001611">
    <property type="entry name" value="Leu-rich_rpt"/>
</dbReference>
<dbReference type="STRING" id="7868.ENSCMIP00000046609"/>
<dbReference type="GeneTree" id="ENSGT00940000163916"/>
<dbReference type="InterPro" id="IPR036388">
    <property type="entry name" value="WH-like_DNA-bd_sf"/>
</dbReference>
<dbReference type="InParanoid" id="A0A4W3JSX6"/>
<evidence type="ECO:0000313" key="7">
    <source>
        <dbReference type="Proteomes" id="UP000314986"/>
    </source>
</evidence>
<dbReference type="Ensembl" id="ENSCMIT00000047271.1">
    <property type="protein sequence ID" value="ENSCMIP00000046609.1"/>
    <property type="gene ID" value="ENSCMIG00000019161.1"/>
</dbReference>
<accession>A0A4W3JSX6</accession>
<evidence type="ECO:0000259" key="5">
    <source>
        <dbReference type="PROSITE" id="PS51424"/>
    </source>
</evidence>
<feature type="compositionally biased region" description="Polar residues" evidence="4">
    <location>
        <begin position="1"/>
        <end position="10"/>
    </location>
</feature>
<dbReference type="SUPFAM" id="SSF52058">
    <property type="entry name" value="L domain-like"/>
    <property type="match status" value="1"/>
</dbReference>
<reference evidence="7" key="3">
    <citation type="journal article" date="2014" name="Nature">
        <title>Elephant shark genome provides unique insights into gnathostome evolution.</title>
        <authorList>
            <consortium name="International Elephant Shark Genome Sequencing Consortium"/>
            <person name="Venkatesh B."/>
            <person name="Lee A.P."/>
            <person name="Ravi V."/>
            <person name="Maurya A.K."/>
            <person name="Lian M.M."/>
            <person name="Swann J.B."/>
            <person name="Ohta Y."/>
            <person name="Flajnik M.F."/>
            <person name="Sutoh Y."/>
            <person name="Kasahara M."/>
            <person name="Hoon S."/>
            <person name="Gangu V."/>
            <person name="Roy S.W."/>
            <person name="Irimia M."/>
            <person name="Korzh V."/>
            <person name="Kondrychyn I."/>
            <person name="Lim Z.W."/>
            <person name="Tay B.H."/>
            <person name="Tohari S."/>
            <person name="Kong K.W."/>
            <person name="Ho S."/>
            <person name="Lorente-Galdos B."/>
            <person name="Quilez J."/>
            <person name="Marques-Bonet T."/>
            <person name="Raney B.J."/>
            <person name="Ingham P.W."/>
            <person name="Tay A."/>
            <person name="Hillier L.W."/>
            <person name="Minx P."/>
            <person name="Boehm T."/>
            <person name="Wilson R.K."/>
            <person name="Brenner S."/>
            <person name="Warren W.C."/>
        </authorList>
    </citation>
    <scope>NUCLEOTIDE SEQUENCE [LARGE SCALE GENOMIC DNA]</scope>
</reference>
<feature type="region of interest" description="Disordered" evidence="4">
    <location>
        <begin position="1"/>
        <end position="22"/>
    </location>
</feature>
<dbReference type="InterPro" id="IPR020859">
    <property type="entry name" value="ROC"/>
</dbReference>
<dbReference type="KEGG" id="cmk:103189085"/>
<evidence type="ECO:0000313" key="6">
    <source>
        <dbReference type="Ensembl" id="ENSCMIP00000046609.1"/>
    </source>
</evidence>
<dbReference type="InterPro" id="IPR027417">
    <property type="entry name" value="P-loop_NTPase"/>
</dbReference>
<name>A0A4W3JSX6_CALMI</name>
<keyword evidence="7" id="KW-1185">Reference proteome</keyword>
<dbReference type="OrthoDB" id="40118at2759"/>
<dbReference type="InterPro" id="IPR003591">
    <property type="entry name" value="Leu-rich_rpt_typical-subtyp"/>
</dbReference>
<dbReference type="Gene3D" id="1.10.10.10">
    <property type="entry name" value="Winged helix-like DNA-binding domain superfamily/Winged helix DNA-binding domain"/>
    <property type="match status" value="1"/>
</dbReference>
<keyword evidence="3" id="KW-0547">Nucleotide-binding</keyword>
<keyword evidence="2" id="KW-0677">Repeat</keyword>
<dbReference type="SMART" id="SM00369">
    <property type="entry name" value="LRR_TYP"/>
    <property type="match status" value="5"/>
</dbReference>
<dbReference type="GO" id="GO:0005737">
    <property type="term" value="C:cytoplasm"/>
    <property type="evidence" value="ECO:0007669"/>
    <property type="project" value="TreeGrafter"/>
</dbReference>
<dbReference type="PANTHER" id="PTHR48051:SF55">
    <property type="entry name" value="MALIGNANT FIBROUS HISTIOCYTOMA-AMPLIFIED SEQUENCE 1 HOMOLOG"/>
    <property type="match status" value="1"/>
</dbReference>
<proteinExistence type="predicted"/>
<reference evidence="6" key="4">
    <citation type="submission" date="2025-08" db="UniProtKB">
        <authorList>
            <consortium name="Ensembl"/>
        </authorList>
    </citation>
    <scope>IDENTIFICATION</scope>
</reference>
<dbReference type="Pfam" id="PF13855">
    <property type="entry name" value="LRR_8"/>
    <property type="match status" value="2"/>
</dbReference>
<dbReference type="InterPro" id="IPR032675">
    <property type="entry name" value="LRR_dom_sf"/>
</dbReference>
<reference evidence="7" key="1">
    <citation type="journal article" date="2006" name="Science">
        <title>Ancient noncoding elements conserved in the human genome.</title>
        <authorList>
            <person name="Venkatesh B."/>
            <person name="Kirkness E.F."/>
            <person name="Loh Y.H."/>
            <person name="Halpern A.L."/>
            <person name="Lee A.P."/>
            <person name="Johnson J."/>
            <person name="Dandona N."/>
            <person name="Viswanathan L.D."/>
            <person name="Tay A."/>
            <person name="Venter J.C."/>
            <person name="Strausberg R.L."/>
            <person name="Brenner S."/>
        </authorList>
    </citation>
    <scope>NUCLEOTIDE SEQUENCE [LARGE SCALE GENOMIC DNA]</scope>
</reference>
<reference evidence="7" key="2">
    <citation type="journal article" date="2007" name="PLoS Biol.">
        <title>Survey sequencing and comparative analysis of the elephant shark (Callorhinchus milii) genome.</title>
        <authorList>
            <person name="Venkatesh B."/>
            <person name="Kirkness E.F."/>
            <person name="Loh Y.H."/>
            <person name="Halpern A.L."/>
            <person name="Lee A.P."/>
            <person name="Johnson J."/>
            <person name="Dandona N."/>
            <person name="Viswanathan L.D."/>
            <person name="Tay A."/>
            <person name="Venter J.C."/>
            <person name="Strausberg R.L."/>
            <person name="Brenner S."/>
        </authorList>
    </citation>
    <scope>NUCLEOTIDE SEQUENCE [LARGE SCALE GENOMIC DNA]</scope>
</reference>
<dbReference type="Pfam" id="PF08477">
    <property type="entry name" value="Roc"/>
    <property type="match status" value="1"/>
</dbReference>
<dbReference type="AlphaFoldDB" id="A0A4W3JSX6"/>
<dbReference type="GO" id="GO:0009966">
    <property type="term" value="P:regulation of signal transduction"/>
    <property type="evidence" value="ECO:0007669"/>
    <property type="project" value="UniProtKB-ARBA"/>
</dbReference>
<keyword evidence="1" id="KW-0433">Leucine-rich repeat</keyword>
<dbReference type="Gene3D" id="3.40.50.300">
    <property type="entry name" value="P-loop containing nucleotide triphosphate hydrolases"/>
    <property type="match status" value="1"/>
</dbReference>
<dbReference type="PANTHER" id="PTHR48051">
    <property type="match status" value="1"/>
</dbReference>
<dbReference type="PROSITE" id="PS51450">
    <property type="entry name" value="LRR"/>
    <property type="match status" value="2"/>
</dbReference>
<dbReference type="OMA" id="DGACLFP"/>
<dbReference type="GeneID" id="103189085"/>
<sequence>MAQRSNQSQPGGPRSEKDADLSKRRLKVIPPSILQRVEIENLNLDRNKLKSINDISKLQNLKSLILSKNELTTFPQEIASLPALEKLYLNQNSIAQVDEGIFTCLPLLKLLRLSNNRLMDLPSDLSTCRELQYINLSHNLLQKIPEAVLKLNKLEEFYVENNKLRELPAALFENEGLRKFNASKNRLRAPPDEVCAGGLRHIRSYFKQLMTGANREDKRIKTMFLGTSMAGKSTLSRSLSAREVVEVSEGDRTVGIEINEFEIEDFSFLCWDFAGQHEYYLTHHVFITRQALVILVIDLHKYEVGNKCVFKELVGFWVNNIFMRVPDSVVLPVGTHVDLCDEEEMRTKKKDIEVKIREMLTERQENLEQRLEKINKKSHCEFYSDQANKLQELAKYNLQVLDLIPIDCTQYTDINNVRKQILQSVRNEDIFPNAVRMLPSTYTAVEKAIAQLVQQQEIPEHGILSYEELKDKLSNFNEEHLEHILSYLHRIGLILWYQDIKALKSTLFIKPAFLITLFKMIVRHDLLDQLQSIPSKVLKKHWANVPDKNKWVFDFRTKATLHDKAIAMLVKFEVLGNASLQEIANEMIGDETEKGKLFDILENFDICLPSKSISLNPDAKEFKPGSPWNQLNNTRSLTYLFPSYLSDTKEVDAKWGEDSEEDLRVQIFFLPEIPQGFFHRVIIKLCDFIQSHWVGKERCLVVCSGWKLLLKEHNEEANSYIEIRCKAKEGEQNDFSDRWCRITMAIHFIKKVVDQWPGLHYCLKTPCRNPGCDNHFDWPDLDEKDEDIELGAEDNIKTCDKCGTDFRTELLFCTSKAKGTSNNHLKVAELKVPNKVEGCGVLVIGDATVNITKQEFND</sequence>
<dbReference type="PROSITE" id="PS51424">
    <property type="entry name" value="ROC"/>
    <property type="match status" value="1"/>
</dbReference>
<evidence type="ECO:0000256" key="2">
    <source>
        <dbReference type="ARBA" id="ARBA00022737"/>
    </source>
</evidence>
<organism evidence="6 7">
    <name type="scientific">Callorhinchus milii</name>
    <name type="common">Ghost shark</name>
    <dbReference type="NCBI Taxonomy" id="7868"/>
    <lineage>
        <taxon>Eukaryota</taxon>
        <taxon>Metazoa</taxon>
        <taxon>Chordata</taxon>
        <taxon>Craniata</taxon>
        <taxon>Vertebrata</taxon>
        <taxon>Chondrichthyes</taxon>
        <taxon>Holocephali</taxon>
        <taxon>Chimaeriformes</taxon>
        <taxon>Callorhinchidae</taxon>
        <taxon>Callorhinchus</taxon>
    </lineage>
</organism>
<dbReference type="SUPFAM" id="SSF52540">
    <property type="entry name" value="P-loop containing nucleoside triphosphate hydrolases"/>
    <property type="match status" value="1"/>
</dbReference>
<evidence type="ECO:0000256" key="4">
    <source>
        <dbReference type="SAM" id="MobiDB-lite"/>
    </source>
</evidence>
<dbReference type="Gene3D" id="3.80.10.10">
    <property type="entry name" value="Ribonuclease Inhibitor"/>
    <property type="match status" value="1"/>
</dbReference>
<gene>
    <name evidence="6" type="primary">si:ch211-210p4.6</name>
</gene>
<protein>
    <submittedName>
        <fullName evidence="6">Si:ch211-210p4.6</fullName>
    </submittedName>
</protein>
<dbReference type="InterPro" id="IPR050216">
    <property type="entry name" value="LRR_domain-containing"/>
</dbReference>
<dbReference type="GO" id="GO:0000166">
    <property type="term" value="F:nucleotide binding"/>
    <property type="evidence" value="ECO:0007669"/>
    <property type="project" value="UniProtKB-KW"/>
</dbReference>
<dbReference type="Proteomes" id="UP000314986">
    <property type="component" value="Unassembled WGS sequence"/>
</dbReference>
<evidence type="ECO:0000256" key="1">
    <source>
        <dbReference type="ARBA" id="ARBA00022614"/>
    </source>
</evidence>
<evidence type="ECO:0000256" key="3">
    <source>
        <dbReference type="ARBA" id="ARBA00022741"/>
    </source>
</evidence>